<dbReference type="PANTHER" id="PTHR11736">
    <property type="entry name" value="MELANOMA-ASSOCIATED ANTIGEN MAGE ANTIGEN"/>
    <property type="match status" value="1"/>
</dbReference>
<name>A0A6P3FHV0_OCTDE</name>
<evidence type="ECO:0000313" key="3">
    <source>
        <dbReference type="RefSeq" id="XP_004646083.1"/>
    </source>
</evidence>
<dbReference type="Proteomes" id="UP000515203">
    <property type="component" value="Unplaced"/>
</dbReference>
<dbReference type="PROSITE" id="PS50838">
    <property type="entry name" value="MAGE"/>
    <property type="match status" value="1"/>
</dbReference>
<dbReference type="Pfam" id="PF01454">
    <property type="entry name" value="MAGE"/>
    <property type="match status" value="1"/>
</dbReference>
<sequence length="253" mass="29176">MASRQVSQSSESSSWNEEEDICNAQDEVAVQFLSYAFIDDSIARVLTNLIWKYQKQETITKADMLRTLGPDYDNEQTPVFKKLYETMCMNFGIEMREVDPTSHTYALLPILGLTYNGIYSANYQCLSKIDLLIVILTIIFVKGNCASEDDIKEYLRKRDMLAQNDHFVLKEPWKFITEKLVELGYLEYRQVANSDPARYEFLWGPRAHAETTKMKVLEHLAEVNRREPSTYPRLYADALGQEQEAAHASDTGQ</sequence>
<reference evidence="3" key="1">
    <citation type="submission" date="2025-08" db="UniProtKB">
        <authorList>
            <consortium name="RefSeq"/>
        </authorList>
    </citation>
    <scope>IDENTIFICATION</scope>
</reference>
<evidence type="ECO:0000259" key="1">
    <source>
        <dbReference type="PROSITE" id="PS50838"/>
    </source>
</evidence>
<dbReference type="InterPro" id="IPR002190">
    <property type="entry name" value="MHD_dom"/>
</dbReference>
<feature type="domain" description="MAGE" evidence="1">
    <location>
        <begin position="38"/>
        <end position="238"/>
    </location>
</feature>
<evidence type="ECO:0000313" key="2">
    <source>
        <dbReference type="Proteomes" id="UP000515203"/>
    </source>
</evidence>
<protein>
    <submittedName>
        <fullName evidence="3">Melanoma-associated antigen B10-like</fullName>
    </submittedName>
</protein>
<gene>
    <name evidence="3" type="primary">LOC101590446</name>
</gene>
<dbReference type="RefSeq" id="XP_004646083.1">
    <property type="nucleotide sequence ID" value="XM_004646026.1"/>
</dbReference>
<dbReference type="SMART" id="SM01373">
    <property type="entry name" value="MAGE"/>
    <property type="match status" value="1"/>
</dbReference>
<keyword evidence="2" id="KW-1185">Reference proteome</keyword>
<proteinExistence type="predicted"/>
<dbReference type="InterPro" id="IPR041898">
    <property type="entry name" value="MAGE_WH1"/>
</dbReference>
<accession>A0A6P3FHV0</accession>
<dbReference type="AlphaFoldDB" id="A0A6P3FHV0"/>
<dbReference type="FunFam" id="1.10.10.1210:FF:000001">
    <property type="entry name" value="melanoma-associated antigen D1"/>
    <property type="match status" value="1"/>
</dbReference>
<dbReference type="InterPro" id="IPR037445">
    <property type="entry name" value="MAGE"/>
</dbReference>
<organism evidence="2 3">
    <name type="scientific">Octodon degus</name>
    <name type="common">Degu</name>
    <name type="synonym">Sciurus degus</name>
    <dbReference type="NCBI Taxonomy" id="10160"/>
    <lineage>
        <taxon>Eukaryota</taxon>
        <taxon>Metazoa</taxon>
        <taxon>Chordata</taxon>
        <taxon>Craniata</taxon>
        <taxon>Vertebrata</taxon>
        <taxon>Euteleostomi</taxon>
        <taxon>Mammalia</taxon>
        <taxon>Eutheria</taxon>
        <taxon>Euarchontoglires</taxon>
        <taxon>Glires</taxon>
        <taxon>Rodentia</taxon>
        <taxon>Hystricomorpha</taxon>
        <taxon>Octodontidae</taxon>
        <taxon>Octodon</taxon>
    </lineage>
</organism>
<dbReference type="OrthoDB" id="205198at2759"/>
<dbReference type="PANTHER" id="PTHR11736:SF14">
    <property type="entry name" value="NSE3 HOMOLOG, SMC5-SMC6 COMPLEX COMPONENT"/>
    <property type="match status" value="1"/>
</dbReference>
<dbReference type="Gene3D" id="1.10.10.1210">
    <property type="entry name" value="MAGE homology domain, winged helix WH2 motif"/>
    <property type="match status" value="1"/>
</dbReference>
<dbReference type="Gene3D" id="1.10.10.1200">
    <property type="entry name" value="MAGE homology domain, winged helix WH1 motif"/>
    <property type="match status" value="1"/>
</dbReference>
<dbReference type="InterPro" id="IPR041899">
    <property type="entry name" value="MAGE_WH2"/>
</dbReference>
<dbReference type="GO" id="GO:0005634">
    <property type="term" value="C:nucleus"/>
    <property type="evidence" value="ECO:0007669"/>
    <property type="project" value="TreeGrafter"/>
</dbReference>
<dbReference type="GeneID" id="101590446"/>
<dbReference type="InParanoid" id="A0A6P3FHV0"/>
<dbReference type="GO" id="GO:0000122">
    <property type="term" value="P:negative regulation of transcription by RNA polymerase II"/>
    <property type="evidence" value="ECO:0007669"/>
    <property type="project" value="TreeGrafter"/>
</dbReference>